<organism evidence="2 3">
    <name type="scientific">Hyaloscypha hepaticicola</name>
    <dbReference type="NCBI Taxonomy" id="2082293"/>
    <lineage>
        <taxon>Eukaryota</taxon>
        <taxon>Fungi</taxon>
        <taxon>Dikarya</taxon>
        <taxon>Ascomycota</taxon>
        <taxon>Pezizomycotina</taxon>
        <taxon>Leotiomycetes</taxon>
        <taxon>Helotiales</taxon>
        <taxon>Hyaloscyphaceae</taxon>
        <taxon>Hyaloscypha</taxon>
    </lineage>
</organism>
<proteinExistence type="predicted"/>
<reference evidence="2 3" key="1">
    <citation type="submission" date="2016-05" db="EMBL/GenBank/DDBJ databases">
        <title>A degradative enzymes factory behind the ericoid mycorrhizal symbiosis.</title>
        <authorList>
            <consortium name="DOE Joint Genome Institute"/>
            <person name="Martino E."/>
            <person name="Morin E."/>
            <person name="Grelet G."/>
            <person name="Kuo A."/>
            <person name="Kohler A."/>
            <person name="Daghino S."/>
            <person name="Barry K."/>
            <person name="Choi C."/>
            <person name="Cichocki N."/>
            <person name="Clum A."/>
            <person name="Copeland A."/>
            <person name="Hainaut M."/>
            <person name="Haridas S."/>
            <person name="Labutti K."/>
            <person name="Lindquist E."/>
            <person name="Lipzen A."/>
            <person name="Khouja H.-R."/>
            <person name="Murat C."/>
            <person name="Ohm R."/>
            <person name="Olson A."/>
            <person name="Spatafora J."/>
            <person name="Veneault-Fourrey C."/>
            <person name="Henrissat B."/>
            <person name="Grigoriev I."/>
            <person name="Martin F."/>
            <person name="Perotto S."/>
        </authorList>
    </citation>
    <scope>NUCLEOTIDE SEQUENCE [LARGE SCALE GENOMIC DNA]</scope>
    <source>
        <strain evidence="2 3">UAMH 7357</strain>
    </source>
</reference>
<feature type="non-terminal residue" evidence="2">
    <location>
        <position position="476"/>
    </location>
</feature>
<dbReference type="OrthoDB" id="10655907at2759"/>
<dbReference type="PANTHER" id="PTHR33112:SF8">
    <property type="entry name" value="HETEROKARYON INCOMPATIBILITY DOMAIN-CONTAINING PROTEIN"/>
    <property type="match status" value="1"/>
</dbReference>
<dbReference type="PANTHER" id="PTHR33112">
    <property type="entry name" value="DOMAIN PROTEIN, PUTATIVE-RELATED"/>
    <property type="match status" value="1"/>
</dbReference>
<feature type="domain" description="Heterokaryon incompatibility" evidence="1">
    <location>
        <begin position="256"/>
        <end position="419"/>
    </location>
</feature>
<protein>
    <submittedName>
        <fullName evidence="2">HET-domain-containing protein</fullName>
    </submittedName>
</protein>
<dbReference type="EMBL" id="KZ613482">
    <property type="protein sequence ID" value="PMD21240.1"/>
    <property type="molecule type" value="Genomic_DNA"/>
</dbReference>
<dbReference type="Pfam" id="PF06985">
    <property type="entry name" value="HET"/>
    <property type="match status" value="1"/>
</dbReference>
<evidence type="ECO:0000313" key="2">
    <source>
        <dbReference type="EMBL" id="PMD21240.1"/>
    </source>
</evidence>
<accession>A0A2J6Q4N5</accession>
<evidence type="ECO:0000313" key="3">
    <source>
        <dbReference type="Proteomes" id="UP000235672"/>
    </source>
</evidence>
<evidence type="ECO:0000259" key="1">
    <source>
        <dbReference type="Pfam" id="PF06985"/>
    </source>
</evidence>
<sequence length="476" mass="54579">MIEETFEHCLSAVELQRQSDQGCHLCSLMWNSMSEEQQGELLSQDERLALELEAALGNLQEDEANIVKRKRAVRVKIQSPWAQTQWTSPWKSRHTFDALRLIPHFGEQQLARRWMKKKFASCLVSIGDDPTLGWDQEHVDAIELRATKLKNQGPVMLPLSYSTNTDITMSFITTWLQDHDHLETIRAEAEFRDDDANNHDDDVLLDFRVLDDGFLPSRLIHVGHDDSSIRLCLSTEIRLTSEQSISHGLGKADNAYVALSHCWGSTPHFITLTQSTLATFRRRIPYDSLTATFRDAIFVTRKLGLRFIWIDSLCIIQDSLEMEDWRREAPTMKDVYSNAYLVLAAAGSWDSSHSLFAQQKPLNMSPCLIATKGHLSGLTGYSPNSFGAVYAFPSNKFTKNARQDLRLSRLRTRGWCFQEEALAKRIVYFGDHQIILYCRDPCDKFEQQVDWPGAGSNGWDLDRYPKLIHTDIFWTT</sequence>
<dbReference type="STRING" id="1745343.A0A2J6Q4N5"/>
<gene>
    <name evidence="2" type="ORF">NA56DRAFT_600512</name>
</gene>
<dbReference type="AlphaFoldDB" id="A0A2J6Q4N5"/>
<name>A0A2J6Q4N5_9HELO</name>
<dbReference type="InterPro" id="IPR010730">
    <property type="entry name" value="HET"/>
</dbReference>
<dbReference type="Proteomes" id="UP000235672">
    <property type="component" value="Unassembled WGS sequence"/>
</dbReference>
<keyword evidence="3" id="KW-1185">Reference proteome</keyword>